<evidence type="ECO:0000259" key="1">
    <source>
        <dbReference type="Pfam" id="PF07883"/>
    </source>
</evidence>
<dbReference type="InterPro" id="IPR052044">
    <property type="entry name" value="PKS_Associated_Protein"/>
</dbReference>
<name>A0A2N9K863_9LACO</name>
<evidence type="ECO:0000313" key="4">
    <source>
        <dbReference type="Proteomes" id="UP000237923"/>
    </source>
</evidence>
<protein>
    <submittedName>
        <fullName evidence="3">Cupin domain protein</fullName>
    </submittedName>
</protein>
<sequence length="121" mass="14137">MEQKAINFEEKFKLFGEQWSPKIIAQMNNYQFKVVKIQDNFVWHKHDQTDEVFIIIDGEVRIDFRDGSVTLKKNEMFVIPKGIEHKPYSEFESKIILIEPEGVVNTGDNEGAMTAESDVWI</sequence>
<dbReference type="EMBL" id="OKQR01000001">
    <property type="protein sequence ID" value="SPD91547.1"/>
    <property type="molecule type" value="Genomic_DNA"/>
</dbReference>
<keyword evidence="5" id="KW-1185">Reference proteome</keyword>
<dbReference type="EMBL" id="OKQU01000001">
    <property type="protein sequence ID" value="SPE06772.1"/>
    <property type="molecule type" value="Genomic_DNA"/>
</dbReference>
<dbReference type="Proteomes" id="UP000237923">
    <property type="component" value="Unassembled WGS sequence"/>
</dbReference>
<dbReference type="PANTHER" id="PTHR36114:SF1">
    <property type="entry name" value="16.7 KDA PROTEIN IN WHIE LOCUS"/>
    <property type="match status" value="1"/>
</dbReference>
<gene>
    <name evidence="2" type="ORF">LES8486_00527</name>
    <name evidence="3" type="ORF">LES9216_00674</name>
</gene>
<dbReference type="PANTHER" id="PTHR36114">
    <property type="entry name" value="16.7 KDA PROTEIN IN WHIE LOCUS"/>
    <property type="match status" value="1"/>
</dbReference>
<dbReference type="CDD" id="cd02226">
    <property type="entry name" value="cupin_YdbB-like"/>
    <property type="match status" value="1"/>
</dbReference>
<dbReference type="InterPro" id="IPR013096">
    <property type="entry name" value="Cupin_2"/>
</dbReference>
<dbReference type="RefSeq" id="WP_105299628.1">
    <property type="nucleotide sequence ID" value="NZ_OKQR01000001.1"/>
</dbReference>
<evidence type="ECO:0000313" key="2">
    <source>
        <dbReference type="EMBL" id="SPD91547.1"/>
    </source>
</evidence>
<reference evidence="3 4" key="2">
    <citation type="submission" date="2018-02" db="EMBL/GenBank/DDBJ databases">
        <authorList>
            <person name="Cohen D.B."/>
            <person name="Kent A.D."/>
        </authorList>
    </citation>
    <scope>NUCLEOTIDE SEQUENCE [LARGE SCALE GENOMIC DNA]</scope>
    <source>
        <strain evidence="3 4">CECT 9216</strain>
    </source>
</reference>
<dbReference type="Gene3D" id="2.60.120.10">
    <property type="entry name" value="Jelly Rolls"/>
    <property type="match status" value="1"/>
</dbReference>
<dbReference type="AlphaFoldDB" id="A0A2N9K863"/>
<dbReference type="SUPFAM" id="SSF51182">
    <property type="entry name" value="RmlC-like cupins"/>
    <property type="match status" value="1"/>
</dbReference>
<dbReference type="Pfam" id="PF07883">
    <property type="entry name" value="Cupin_2"/>
    <property type="match status" value="1"/>
</dbReference>
<feature type="domain" description="Cupin type-2" evidence="1">
    <location>
        <begin position="40"/>
        <end position="93"/>
    </location>
</feature>
<dbReference type="InterPro" id="IPR011051">
    <property type="entry name" value="RmlC_Cupin_sf"/>
</dbReference>
<proteinExistence type="predicted"/>
<dbReference type="InterPro" id="IPR014710">
    <property type="entry name" value="RmlC-like_jellyroll"/>
</dbReference>
<dbReference type="Proteomes" id="UP000239237">
    <property type="component" value="Unassembled WGS sequence"/>
</dbReference>
<evidence type="ECO:0000313" key="5">
    <source>
        <dbReference type="Proteomes" id="UP000239237"/>
    </source>
</evidence>
<reference evidence="2 5" key="1">
    <citation type="submission" date="2018-02" db="EMBL/GenBank/DDBJ databases">
        <authorList>
            <person name="Rodrigo-Torres L."/>
            <person name="Arahal R. D."/>
            <person name="Lucena T."/>
        </authorList>
    </citation>
    <scope>NUCLEOTIDE SEQUENCE [LARGE SCALE GENOMIC DNA]</scope>
    <source>
        <strain evidence="2 5">CECT 8486</strain>
    </source>
</reference>
<evidence type="ECO:0000313" key="3">
    <source>
        <dbReference type="EMBL" id="SPE06772.1"/>
    </source>
</evidence>
<organism evidence="3 4">
    <name type="scientific">Leuconostoc suionicum</name>
    <dbReference type="NCBI Taxonomy" id="1511761"/>
    <lineage>
        <taxon>Bacteria</taxon>
        <taxon>Bacillati</taxon>
        <taxon>Bacillota</taxon>
        <taxon>Bacilli</taxon>
        <taxon>Lactobacillales</taxon>
        <taxon>Lactobacillaceae</taxon>
        <taxon>Leuconostoc</taxon>
    </lineage>
</organism>
<accession>A0A2N9K863</accession>